<dbReference type="RefSeq" id="WP_068866364.1">
    <property type="nucleotide sequence ID" value="NZ_VDCI01000004.1"/>
</dbReference>
<keyword evidence="8 10" id="KW-1133">Transmembrane helix</keyword>
<evidence type="ECO:0000259" key="11">
    <source>
        <dbReference type="Pfam" id="PF02163"/>
    </source>
</evidence>
<name>A0A5C4S0M9_PROVB</name>
<dbReference type="GO" id="GO:0008233">
    <property type="term" value="F:peptidase activity"/>
    <property type="evidence" value="ECO:0007669"/>
    <property type="project" value="UniProtKB-KW"/>
</dbReference>
<feature type="transmembrane region" description="Helical" evidence="10">
    <location>
        <begin position="251"/>
        <end position="274"/>
    </location>
</feature>
<keyword evidence="6" id="KW-0378">Hydrolase</keyword>
<dbReference type="AlphaFoldDB" id="A0A5C4S0M9"/>
<keyword evidence="7" id="KW-0809">Transit peptide</keyword>
<reference evidence="12 13" key="1">
    <citation type="submission" date="2019-05" db="EMBL/GenBank/DDBJ databases">
        <title>Draft Whole-Genome sequence of the green sulfur bacterium Prosthecochloris vibrioformis DSM 260.</title>
        <authorList>
            <person name="Meyer T.E."/>
            <person name="Kyndt J.A."/>
        </authorList>
    </citation>
    <scope>NUCLEOTIDE SEQUENCE [LARGE SCALE GENOMIC DNA]</scope>
    <source>
        <strain evidence="12 13">DSM 260</strain>
    </source>
</reference>
<evidence type="ECO:0000313" key="12">
    <source>
        <dbReference type="EMBL" id="TNJ36692.1"/>
    </source>
</evidence>
<evidence type="ECO:0000313" key="13">
    <source>
        <dbReference type="Proteomes" id="UP000309544"/>
    </source>
</evidence>
<evidence type="ECO:0000256" key="7">
    <source>
        <dbReference type="ARBA" id="ARBA00022946"/>
    </source>
</evidence>
<feature type="transmembrane region" description="Helical" evidence="10">
    <location>
        <begin position="210"/>
        <end position="230"/>
    </location>
</feature>
<dbReference type="Proteomes" id="UP000309544">
    <property type="component" value="Unassembled WGS sequence"/>
</dbReference>
<dbReference type="CDD" id="cd06160">
    <property type="entry name" value="S2P-M50_like_2"/>
    <property type="match status" value="1"/>
</dbReference>
<comment type="similarity">
    <text evidence="3">Belongs to the peptidase M50B family.</text>
</comment>
<feature type="transmembrane region" description="Helical" evidence="10">
    <location>
        <begin position="126"/>
        <end position="150"/>
    </location>
</feature>
<gene>
    <name evidence="12" type="ORF">FGF68_06415</name>
</gene>
<feature type="transmembrane region" description="Helical" evidence="10">
    <location>
        <begin position="286"/>
        <end position="306"/>
    </location>
</feature>
<keyword evidence="5 10" id="KW-0812">Transmembrane</keyword>
<evidence type="ECO:0000256" key="3">
    <source>
        <dbReference type="ARBA" id="ARBA00007931"/>
    </source>
</evidence>
<keyword evidence="4 12" id="KW-0645">Protease</keyword>
<sequence length="347" mass="38833">MNKPGSRRLDILFRQRHMLHLLLLLTTLLTTMWAGTFWAGQPLRLPTGTESLQPFLHDLLQGAPYALSLVFFLGTHEFGHFLAALRHRIDSTLPYFIPLPPIPFFLNLGTLGAIIRLRQPLASTKALFDIGAAGPLAGFVTTLGILVYGFTHLPDPSWIYTIHPEYKPYGGIPEPPAYGTLILGKNLLYLLLEQLFRPQHLPPMHEMYHYPYLFAGWIGCFVTALNLIPAGQLDGGHIIYAMFGRTWHRRMATIIISLMILLGLPSFLEAILAITLPGIGFVLPGWIASWSWPGWLVWALVLKKVLGTRHPPSVTEHPLSRTRKAVGWLAIAIFILCFTPVPFAITT</sequence>
<feature type="domain" description="Peptidase M50" evidence="11">
    <location>
        <begin position="66"/>
        <end position="262"/>
    </location>
</feature>
<evidence type="ECO:0000256" key="8">
    <source>
        <dbReference type="ARBA" id="ARBA00022989"/>
    </source>
</evidence>
<evidence type="ECO:0000256" key="6">
    <source>
        <dbReference type="ARBA" id="ARBA00022801"/>
    </source>
</evidence>
<keyword evidence="9 10" id="KW-0472">Membrane</keyword>
<evidence type="ECO:0000256" key="4">
    <source>
        <dbReference type="ARBA" id="ARBA00022670"/>
    </source>
</evidence>
<dbReference type="GO" id="GO:0016020">
    <property type="term" value="C:membrane"/>
    <property type="evidence" value="ECO:0007669"/>
    <property type="project" value="UniProtKB-SubCell"/>
</dbReference>
<proteinExistence type="inferred from homology"/>
<dbReference type="PANTHER" id="PTHR31412:SF0">
    <property type="entry name" value="ZINC METALLOPROTEASE EGY1, CHLOROPLASTIC-RELATED"/>
    <property type="match status" value="1"/>
</dbReference>
<dbReference type="Pfam" id="PF02163">
    <property type="entry name" value="Peptidase_M50"/>
    <property type="match status" value="1"/>
</dbReference>
<dbReference type="InterPro" id="IPR008915">
    <property type="entry name" value="Peptidase_M50"/>
</dbReference>
<dbReference type="GO" id="GO:0006508">
    <property type="term" value="P:proteolysis"/>
    <property type="evidence" value="ECO:0007669"/>
    <property type="project" value="UniProtKB-KW"/>
</dbReference>
<evidence type="ECO:0000256" key="1">
    <source>
        <dbReference type="ARBA" id="ARBA00001947"/>
    </source>
</evidence>
<evidence type="ECO:0000256" key="9">
    <source>
        <dbReference type="ARBA" id="ARBA00023136"/>
    </source>
</evidence>
<dbReference type="PANTHER" id="PTHR31412">
    <property type="entry name" value="ZINC METALLOPROTEASE EGY1"/>
    <property type="match status" value="1"/>
</dbReference>
<evidence type="ECO:0000256" key="5">
    <source>
        <dbReference type="ARBA" id="ARBA00022692"/>
    </source>
</evidence>
<comment type="caution">
    <text evidence="12">The sequence shown here is derived from an EMBL/GenBank/DDBJ whole genome shotgun (WGS) entry which is preliminary data.</text>
</comment>
<dbReference type="EMBL" id="VDCI01000004">
    <property type="protein sequence ID" value="TNJ36692.1"/>
    <property type="molecule type" value="Genomic_DNA"/>
</dbReference>
<comment type="subcellular location">
    <subcellularLocation>
        <location evidence="2">Membrane</location>
        <topology evidence="2">Multi-pass membrane protein</topology>
    </subcellularLocation>
</comment>
<dbReference type="InterPro" id="IPR044838">
    <property type="entry name" value="EGY1-like"/>
</dbReference>
<protein>
    <submittedName>
        <fullName evidence="12">Site-2 protease family protein</fullName>
    </submittedName>
</protein>
<evidence type="ECO:0000256" key="2">
    <source>
        <dbReference type="ARBA" id="ARBA00004141"/>
    </source>
</evidence>
<organism evidence="12 13">
    <name type="scientific">Prosthecochloris vibrioformis</name>
    <name type="common">Chlorobium vibrioforme</name>
    <dbReference type="NCBI Taxonomy" id="1098"/>
    <lineage>
        <taxon>Bacteria</taxon>
        <taxon>Pseudomonadati</taxon>
        <taxon>Chlorobiota</taxon>
        <taxon>Chlorobiia</taxon>
        <taxon>Chlorobiales</taxon>
        <taxon>Chlorobiaceae</taxon>
        <taxon>Prosthecochloris</taxon>
    </lineage>
</organism>
<comment type="cofactor">
    <cofactor evidence="1">
        <name>Zn(2+)</name>
        <dbReference type="ChEBI" id="CHEBI:29105"/>
    </cofactor>
</comment>
<accession>A0A5C4S0M9</accession>
<evidence type="ECO:0000256" key="10">
    <source>
        <dbReference type="SAM" id="Phobius"/>
    </source>
</evidence>
<keyword evidence="13" id="KW-1185">Reference proteome</keyword>
<feature type="transmembrane region" description="Helical" evidence="10">
    <location>
        <begin position="326"/>
        <end position="345"/>
    </location>
</feature>